<evidence type="ECO:0000256" key="6">
    <source>
        <dbReference type="SAM" id="MobiDB-lite"/>
    </source>
</evidence>
<sequence length="1035" mass="113455">MTLAIAHSPHTERHLAPDDSAIKQIRQTLSKSPSRGPAFRLVTSKTSSPSQSPQSESFPSDASATLFSLSAKKRKQTLRHTSPMRTLRDSLSTQRSLSKRILQDSSDHGNAGSQPMTRANSSNDMQISSDENMLAPHHALGRREKPTFFDISKSSPLKRSEADSDMAMAASPSAKRRSVHGSFFAQDVGSPERKHVFEETGDISRPTLQYSPVFRRSNSLRKTPLSPRFDTLPAIKSRPSVGNAWDIQAAKARNRLSLEFPLPDSNSEGPFSIDVSAQPHKELANLGKLTLPPRHPLSRTITQSSFGSDIAEDSPTHAPVRHLGEFARTVPEFTRSLPVGAARPEKLSQEESNFATPMNYKLAKPHPAAFMSTGLISKRNRNLTNEQLDSVTNIGDIPDTPCKRPPTVPTPIAAPTPNINLLKARAARQTFHSFGTPSTPFNPQKSTSSTGFGSTVFGNDFNQGPSRRGSFVEEAPKSPVTNFVNDNPPTPTKQAQVSDVMNFEKPAVEDEFAVMDSKSILIPEIKIARVGGLDDSCLTSPSPKLRFGGLASFSKRDIRGEMHRPSRLTSVSTPLPENFAKPFSAASPVVNASTTPASMMAPPDPSSLSISGHFVSRPSLNDSLTVNLPATPTTTRDSLGKFSSFGASVTPSHHSAPFNVDPGVTSRFDKVEPLSTGEFSQVWRVYSFKKPATNKAFSRRDSKSTTDASVWVVKKAKKPYIGPRDRIRRLQEAEILKTLGSAEHTLWYLDHWEYQDHLYIQTEYCEEGTLHSFLLRAGQSARLDDFRIWKIMLEISKGIRHIHDSGFIHLDIKPANVLVTFEGVLKIGDFGMASTWPAPPNIDGEGDREYIGPEILMGQFDKPADIFAFGLMMLEIAGNVMLPDNGTAWQRLRSGDMSDVPSLTSSSDISNISRDLAGNPIDSPAESVIQTETSLTGFDFGFGTELPESSKGCRFGELKSPPEFMTNATHSSALDKMVRWMISPEPGHRPTVHELLGAEGVRWVEARRRAGATIFEGNYGPADEVLNHDSEMIDV</sequence>
<feature type="region of interest" description="Disordered" evidence="6">
    <location>
        <begin position="1"/>
        <end position="20"/>
    </location>
</feature>
<dbReference type="GO" id="GO:0004713">
    <property type="term" value="F:protein tyrosine kinase activity"/>
    <property type="evidence" value="ECO:0007669"/>
    <property type="project" value="TreeGrafter"/>
</dbReference>
<keyword evidence="9" id="KW-1185">Reference proteome</keyword>
<keyword evidence="1" id="KW-0808">Transferase</keyword>
<feature type="region of interest" description="Disordered" evidence="6">
    <location>
        <begin position="140"/>
        <end position="166"/>
    </location>
</feature>
<reference evidence="8" key="1">
    <citation type="submission" date="2021-03" db="EMBL/GenBank/DDBJ databases">
        <authorList>
            <person name="Tagirdzhanova G."/>
        </authorList>
    </citation>
    <scope>NUCLEOTIDE SEQUENCE</scope>
</reference>
<protein>
    <recommendedName>
        <fullName evidence="7">Protein kinase domain-containing protein</fullName>
    </recommendedName>
</protein>
<feature type="compositionally biased region" description="Low complexity" evidence="6">
    <location>
        <begin position="47"/>
        <end position="60"/>
    </location>
</feature>
<name>A0A8H3ED10_9LECA</name>
<dbReference type="InterPro" id="IPR050339">
    <property type="entry name" value="CC_SR_Kinase"/>
</dbReference>
<feature type="region of interest" description="Disordered" evidence="6">
    <location>
        <begin position="28"/>
        <end position="124"/>
    </location>
</feature>
<feature type="compositionally biased region" description="Polar residues" evidence="6">
    <location>
        <begin position="79"/>
        <end position="96"/>
    </location>
</feature>
<dbReference type="Gene3D" id="1.10.510.10">
    <property type="entry name" value="Transferase(Phosphotransferase) domain 1"/>
    <property type="match status" value="1"/>
</dbReference>
<dbReference type="PANTHER" id="PTHR11042">
    <property type="entry name" value="EUKARYOTIC TRANSLATION INITIATION FACTOR 2-ALPHA KINASE EIF2-ALPHA KINASE -RELATED"/>
    <property type="match status" value="1"/>
</dbReference>
<dbReference type="AlphaFoldDB" id="A0A8H3ED10"/>
<dbReference type="PROSITE" id="PS00108">
    <property type="entry name" value="PROTEIN_KINASE_ST"/>
    <property type="match status" value="1"/>
</dbReference>
<dbReference type="PANTHER" id="PTHR11042:SF196">
    <property type="entry name" value="MITOSIS INHIBITOR PROTEIN KINASE SWE1"/>
    <property type="match status" value="1"/>
</dbReference>
<dbReference type="PROSITE" id="PS50011">
    <property type="entry name" value="PROTEIN_KINASE_DOM"/>
    <property type="match status" value="1"/>
</dbReference>
<dbReference type="EMBL" id="CAJPDQ010000001">
    <property type="protein sequence ID" value="CAF9903192.1"/>
    <property type="molecule type" value="Genomic_DNA"/>
</dbReference>
<dbReference type="GO" id="GO:0005634">
    <property type="term" value="C:nucleus"/>
    <property type="evidence" value="ECO:0007669"/>
    <property type="project" value="TreeGrafter"/>
</dbReference>
<comment type="similarity">
    <text evidence="5">Belongs to the protein kinase superfamily. Ser/Thr protein kinase family. GCN2 subfamily.</text>
</comment>
<dbReference type="GO" id="GO:0110031">
    <property type="term" value="P:negative regulation of G2/MI transition of meiotic cell cycle"/>
    <property type="evidence" value="ECO:0007669"/>
    <property type="project" value="TreeGrafter"/>
</dbReference>
<comment type="caution">
    <text evidence="8">The sequence shown here is derived from an EMBL/GenBank/DDBJ whole genome shotgun (WGS) entry which is preliminary data.</text>
</comment>
<evidence type="ECO:0000256" key="1">
    <source>
        <dbReference type="ARBA" id="ARBA00022679"/>
    </source>
</evidence>
<evidence type="ECO:0000259" key="7">
    <source>
        <dbReference type="PROSITE" id="PS50011"/>
    </source>
</evidence>
<evidence type="ECO:0000256" key="5">
    <source>
        <dbReference type="ARBA" id="ARBA00037982"/>
    </source>
</evidence>
<feature type="compositionally biased region" description="Polar residues" evidence="6">
    <location>
        <begin position="111"/>
        <end position="124"/>
    </location>
</feature>
<dbReference type="InterPro" id="IPR000719">
    <property type="entry name" value="Prot_kinase_dom"/>
</dbReference>
<evidence type="ECO:0000256" key="4">
    <source>
        <dbReference type="ARBA" id="ARBA00022840"/>
    </source>
</evidence>
<keyword evidence="4" id="KW-0067">ATP-binding</keyword>
<dbReference type="SMART" id="SM00220">
    <property type="entry name" value="S_TKc"/>
    <property type="match status" value="1"/>
</dbReference>
<proteinExistence type="inferred from homology"/>
<dbReference type="Gene3D" id="3.30.200.20">
    <property type="entry name" value="Phosphorylase Kinase, domain 1"/>
    <property type="match status" value="1"/>
</dbReference>
<dbReference type="GO" id="GO:0005524">
    <property type="term" value="F:ATP binding"/>
    <property type="evidence" value="ECO:0007669"/>
    <property type="project" value="UniProtKB-KW"/>
</dbReference>
<keyword evidence="3" id="KW-0418">Kinase</keyword>
<dbReference type="Proteomes" id="UP000664169">
    <property type="component" value="Unassembled WGS sequence"/>
</dbReference>
<feature type="compositionally biased region" description="Basic and acidic residues" evidence="6">
    <location>
        <begin position="9"/>
        <end position="20"/>
    </location>
</feature>
<feature type="domain" description="Protein kinase" evidence="7">
    <location>
        <begin position="668"/>
        <end position="1004"/>
    </location>
</feature>
<dbReference type="GO" id="GO:0005737">
    <property type="term" value="C:cytoplasm"/>
    <property type="evidence" value="ECO:0007669"/>
    <property type="project" value="TreeGrafter"/>
</dbReference>
<evidence type="ECO:0000313" key="8">
    <source>
        <dbReference type="EMBL" id="CAF9903192.1"/>
    </source>
</evidence>
<evidence type="ECO:0000256" key="3">
    <source>
        <dbReference type="ARBA" id="ARBA00022777"/>
    </source>
</evidence>
<dbReference type="InterPro" id="IPR008271">
    <property type="entry name" value="Ser/Thr_kinase_AS"/>
</dbReference>
<accession>A0A8H3ED10</accession>
<dbReference type="OrthoDB" id="5337378at2759"/>
<evidence type="ECO:0000313" key="9">
    <source>
        <dbReference type="Proteomes" id="UP000664169"/>
    </source>
</evidence>
<dbReference type="Pfam" id="PF00069">
    <property type="entry name" value="Pkinase"/>
    <property type="match status" value="1"/>
</dbReference>
<organism evidence="8 9">
    <name type="scientific">Gomphillus americanus</name>
    <dbReference type="NCBI Taxonomy" id="1940652"/>
    <lineage>
        <taxon>Eukaryota</taxon>
        <taxon>Fungi</taxon>
        <taxon>Dikarya</taxon>
        <taxon>Ascomycota</taxon>
        <taxon>Pezizomycotina</taxon>
        <taxon>Lecanoromycetes</taxon>
        <taxon>OSLEUM clade</taxon>
        <taxon>Ostropomycetidae</taxon>
        <taxon>Ostropales</taxon>
        <taxon>Graphidaceae</taxon>
        <taxon>Gomphilloideae</taxon>
        <taxon>Gomphillus</taxon>
    </lineage>
</organism>
<evidence type="ECO:0000256" key="2">
    <source>
        <dbReference type="ARBA" id="ARBA00022741"/>
    </source>
</evidence>
<keyword evidence="2" id="KW-0547">Nucleotide-binding</keyword>
<dbReference type="InterPro" id="IPR011009">
    <property type="entry name" value="Kinase-like_dom_sf"/>
</dbReference>
<dbReference type="SUPFAM" id="SSF56112">
    <property type="entry name" value="Protein kinase-like (PK-like)"/>
    <property type="match status" value="1"/>
</dbReference>
<gene>
    <name evidence="8" type="ORF">GOMPHAMPRED_000124</name>
</gene>